<feature type="coiled-coil region" evidence="1">
    <location>
        <begin position="102"/>
        <end position="150"/>
    </location>
</feature>
<keyword evidence="4" id="KW-1185">Reference proteome</keyword>
<comment type="caution">
    <text evidence="3">The sequence shown here is derived from an EMBL/GenBank/DDBJ whole genome shotgun (WGS) entry which is preliminary data.</text>
</comment>
<sequence length="469" mass="52543">MEAFSQLKTYISSHRQHVSEVKDEKKQLHEVVAERSLTGETGEQPEASVEEAQAEEQVEKALALVGQLEQQTQHTEEETSTSALTTKDFRLNLRNKDIRGNLRLIDETHDNALDKCEDLERQNYTLRSDVERFQSLYQEQQAENVRLSELLSENKPSQEENTDEQLKLLAEDKCDKWKDLEKANISLRSNVEKLQSLCKNKWLKTCDVERVESLCKKQQAKNARLTTLLSENNQLTEELDEVTSALSLDAERLELLIKEHQTQNAHSPSAVAKSDMRQLENKLDEKSLQLLEKDELIGKQNHQILSSETSADELNSIVDVQKQQIHKIREQLELTAEEQAGLSLEQELSSALEKETALDEKTKPAKSERTFWSTAAKVACLGVVGVSAFAMGFGLAAQTLTRAGSAQPPCGGNSFGLLVSTILSFRSLPKAHDIVWYSNRITADAAPIRLSLVARTFHPPVGGKAPFSG</sequence>
<keyword evidence="1" id="KW-0175">Coiled coil</keyword>
<evidence type="ECO:0000256" key="1">
    <source>
        <dbReference type="SAM" id="Coils"/>
    </source>
</evidence>
<feature type="region of interest" description="Disordered" evidence="2">
    <location>
        <begin position="33"/>
        <end position="52"/>
    </location>
</feature>
<gene>
    <name evidence="3" type="ORF">WMY93_024408</name>
</gene>
<reference evidence="4" key="1">
    <citation type="submission" date="2024-04" db="EMBL/GenBank/DDBJ databases">
        <title>Salinicola lusitanus LLJ914,a marine bacterium isolated from the Okinawa Trough.</title>
        <authorList>
            <person name="Li J."/>
        </authorList>
    </citation>
    <scope>NUCLEOTIDE SEQUENCE [LARGE SCALE GENOMIC DNA]</scope>
</reference>
<feature type="coiled-coil region" evidence="1">
    <location>
        <begin position="269"/>
        <end position="338"/>
    </location>
</feature>
<proteinExistence type="predicted"/>
<organism evidence="3 4">
    <name type="scientific">Mugilogobius chulae</name>
    <name type="common">yellowstripe goby</name>
    <dbReference type="NCBI Taxonomy" id="88201"/>
    <lineage>
        <taxon>Eukaryota</taxon>
        <taxon>Metazoa</taxon>
        <taxon>Chordata</taxon>
        <taxon>Craniata</taxon>
        <taxon>Vertebrata</taxon>
        <taxon>Euteleostomi</taxon>
        <taxon>Actinopterygii</taxon>
        <taxon>Neopterygii</taxon>
        <taxon>Teleostei</taxon>
        <taxon>Neoteleostei</taxon>
        <taxon>Acanthomorphata</taxon>
        <taxon>Gobiaria</taxon>
        <taxon>Gobiiformes</taxon>
        <taxon>Gobioidei</taxon>
        <taxon>Gobiidae</taxon>
        <taxon>Gobionellinae</taxon>
        <taxon>Mugilogobius</taxon>
    </lineage>
</organism>
<name>A0AAW0N0I8_9GOBI</name>
<evidence type="ECO:0000313" key="4">
    <source>
        <dbReference type="Proteomes" id="UP001460270"/>
    </source>
</evidence>
<accession>A0AAW0N0I8</accession>
<evidence type="ECO:0000256" key="2">
    <source>
        <dbReference type="SAM" id="MobiDB-lite"/>
    </source>
</evidence>
<evidence type="ECO:0000313" key="3">
    <source>
        <dbReference type="EMBL" id="KAK7888848.1"/>
    </source>
</evidence>
<protein>
    <submittedName>
        <fullName evidence="3">Uncharacterized protein</fullName>
    </submittedName>
</protein>
<dbReference type="EMBL" id="JBBPFD010000018">
    <property type="protein sequence ID" value="KAK7888848.1"/>
    <property type="molecule type" value="Genomic_DNA"/>
</dbReference>
<dbReference type="Proteomes" id="UP001460270">
    <property type="component" value="Unassembled WGS sequence"/>
</dbReference>
<dbReference type="AlphaFoldDB" id="A0AAW0N0I8"/>